<dbReference type="InterPro" id="IPR013783">
    <property type="entry name" value="Ig-like_fold"/>
</dbReference>
<dbReference type="EMBL" id="QUSY01000132">
    <property type="protein sequence ID" value="RHY32505.1"/>
    <property type="molecule type" value="Genomic_DNA"/>
</dbReference>
<reference evidence="1 2" key="1">
    <citation type="submission" date="2018-08" db="EMBL/GenBank/DDBJ databases">
        <title>Aphanomyces genome sequencing and annotation.</title>
        <authorList>
            <person name="Minardi D."/>
            <person name="Oidtmann B."/>
            <person name="Van Der Giezen M."/>
            <person name="Studholme D.J."/>
        </authorList>
    </citation>
    <scope>NUCLEOTIDE SEQUENCE [LARGE SCALE GENOMIC DNA]</scope>
    <source>
        <strain evidence="1 2">NJM0002</strain>
    </source>
</reference>
<dbReference type="SUPFAM" id="SSF49265">
    <property type="entry name" value="Fibronectin type III"/>
    <property type="match status" value="1"/>
</dbReference>
<dbReference type="Gene3D" id="2.60.40.10">
    <property type="entry name" value="Immunoglobulins"/>
    <property type="match status" value="1"/>
</dbReference>
<accession>A0A3R6ZTT4</accession>
<dbReference type="InterPro" id="IPR036116">
    <property type="entry name" value="FN3_sf"/>
</dbReference>
<comment type="caution">
    <text evidence="1">The sequence shown here is derived from an EMBL/GenBank/DDBJ whole genome shotgun (WGS) entry which is preliminary data.</text>
</comment>
<proteinExistence type="predicted"/>
<gene>
    <name evidence="1" type="ORF">DYB32_002507</name>
</gene>
<evidence type="ECO:0000313" key="1">
    <source>
        <dbReference type="EMBL" id="RHY32505.1"/>
    </source>
</evidence>
<dbReference type="AlphaFoldDB" id="A0A3R6ZTT4"/>
<keyword evidence="2" id="KW-1185">Reference proteome</keyword>
<evidence type="ECO:0008006" key="3">
    <source>
        <dbReference type="Google" id="ProtNLM"/>
    </source>
</evidence>
<name>A0A3R6ZTT4_9STRA</name>
<sequence length="124" mass="13098">MEAGAVSFNFTTTNVGVPLAPPGLDVFRTTGGSLGFAVPNASYDGGLPIENFTVMYSDDDNATFRLGCVGNATHVDSRSLGQCVVGGLKQNTSYWFKAYVSNAMVRGSVVPIDFNPRFVPSGHV</sequence>
<dbReference type="Proteomes" id="UP000285060">
    <property type="component" value="Unassembled WGS sequence"/>
</dbReference>
<organism evidence="1 2">
    <name type="scientific">Aphanomyces invadans</name>
    <dbReference type="NCBI Taxonomy" id="157072"/>
    <lineage>
        <taxon>Eukaryota</taxon>
        <taxon>Sar</taxon>
        <taxon>Stramenopiles</taxon>
        <taxon>Oomycota</taxon>
        <taxon>Saprolegniomycetes</taxon>
        <taxon>Saprolegniales</taxon>
        <taxon>Verrucalvaceae</taxon>
        <taxon>Aphanomyces</taxon>
    </lineage>
</organism>
<evidence type="ECO:0000313" key="2">
    <source>
        <dbReference type="Proteomes" id="UP000285060"/>
    </source>
</evidence>
<protein>
    <recommendedName>
        <fullName evidence="3">Fibronectin type-III domain-containing protein</fullName>
    </recommendedName>
</protein>